<dbReference type="AlphaFoldDB" id="A0A6J7W104"/>
<sequence length="173" mass="19314">MSQLRLLNTSLFLLITFIIQESLIARINFPWHGFSLYLAALLAMLAFEDRTGSLIFGFIGGLFLDLAPSAQTPFGQWALALTFIGYLFSVNRETIGDFTDRPVAFVTFISLASALAMFSFLVLGVLLGQENGGFANNFGIILANSIWTFFITPIFLPLIMRIRRFLLSSRDLI</sequence>
<accession>A0A6J7W104</accession>
<dbReference type="EMBL" id="CAFBSA010000002">
    <property type="protein sequence ID" value="CAB5140558.1"/>
    <property type="molecule type" value="Genomic_DNA"/>
</dbReference>
<keyword evidence="1" id="KW-1133">Transmembrane helix</keyword>
<feature type="transmembrane region" description="Helical" evidence="1">
    <location>
        <begin position="138"/>
        <end position="160"/>
    </location>
</feature>
<name>A0A6J7W104_9ZZZZ</name>
<evidence type="ECO:0000313" key="5">
    <source>
        <dbReference type="EMBL" id="CAB4648583.1"/>
    </source>
</evidence>
<evidence type="ECO:0000313" key="6">
    <source>
        <dbReference type="EMBL" id="CAB4694832.1"/>
    </source>
</evidence>
<evidence type="ECO:0000313" key="3">
    <source>
        <dbReference type="EMBL" id="CAB4551930.1"/>
    </source>
</evidence>
<proteinExistence type="predicted"/>
<keyword evidence="1" id="KW-0472">Membrane</keyword>
<evidence type="ECO:0000256" key="1">
    <source>
        <dbReference type="SAM" id="Phobius"/>
    </source>
</evidence>
<feature type="transmembrane region" description="Helical" evidence="1">
    <location>
        <begin position="103"/>
        <end position="126"/>
    </location>
</feature>
<evidence type="ECO:0000313" key="9">
    <source>
        <dbReference type="EMBL" id="CAB5140558.1"/>
    </source>
</evidence>
<dbReference type="EMBL" id="CAEZXU010000019">
    <property type="protein sequence ID" value="CAB4694832.1"/>
    <property type="molecule type" value="Genomic_DNA"/>
</dbReference>
<evidence type="ECO:0000313" key="8">
    <source>
        <dbReference type="EMBL" id="CAB4976513.1"/>
    </source>
</evidence>
<evidence type="ECO:0000313" key="2">
    <source>
        <dbReference type="EMBL" id="CAB4333318.1"/>
    </source>
</evidence>
<dbReference type="EMBL" id="CAFBOH010000039">
    <property type="protein sequence ID" value="CAB4976513.1"/>
    <property type="molecule type" value="Genomic_DNA"/>
</dbReference>
<dbReference type="EMBL" id="CAEZWN010000008">
    <property type="protein sequence ID" value="CAB4648583.1"/>
    <property type="molecule type" value="Genomic_DNA"/>
</dbReference>
<evidence type="ECO:0000313" key="7">
    <source>
        <dbReference type="EMBL" id="CAB4801404.1"/>
    </source>
</evidence>
<evidence type="ECO:0000313" key="4">
    <source>
        <dbReference type="EMBL" id="CAB4609736.1"/>
    </source>
</evidence>
<keyword evidence="1" id="KW-0812">Transmembrane</keyword>
<dbReference type="EMBL" id="CAFAAW010000001">
    <property type="protein sequence ID" value="CAB4801404.1"/>
    <property type="molecule type" value="Genomic_DNA"/>
</dbReference>
<reference evidence="9" key="1">
    <citation type="submission" date="2020-05" db="EMBL/GenBank/DDBJ databases">
        <authorList>
            <person name="Chiriac C."/>
            <person name="Salcher M."/>
            <person name="Ghai R."/>
            <person name="Kavagutti S V."/>
        </authorList>
    </citation>
    <scope>NUCLEOTIDE SEQUENCE</scope>
</reference>
<feature type="transmembrane region" description="Helical" evidence="1">
    <location>
        <begin position="6"/>
        <end position="24"/>
    </location>
</feature>
<gene>
    <name evidence="3" type="ORF">UFOPK1509_00377</name>
    <name evidence="4" type="ORF">UFOPK1854_00503</name>
    <name evidence="5" type="ORF">UFOPK2252_00184</name>
    <name evidence="6" type="ORF">UFOPK2592_00420</name>
    <name evidence="7" type="ORF">UFOPK3120_00007</name>
    <name evidence="8" type="ORF">UFOPK3935_00462</name>
    <name evidence="2" type="ORF">UFOPK4171_00169</name>
    <name evidence="9" type="ORF">UFOPK4442_00030</name>
</gene>
<protein>
    <submittedName>
        <fullName evidence="9">Unannotated protein</fullName>
    </submittedName>
</protein>
<feature type="transmembrane region" description="Helical" evidence="1">
    <location>
        <begin position="74"/>
        <end position="91"/>
    </location>
</feature>
<organism evidence="9">
    <name type="scientific">freshwater metagenome</name>
    <dbReference type="NCBI Taxonomy" id="449393"/>
    <lineage>
        <taxon>unclassified sequences</taxon>
        <taxon>metagenomes</taxon>
        <taxon>ecological metagenomes</taxon>
    </lineage>
</organism>
<dbReference type="EMBL" id="CAESAM010000008">
    <property type="protein sequence ID" value="CAB4333318.1"/>
    <property type="molecule type" value="Genomic_DNA"/>
</dbReference>
<dbReference type="EMBL" id="CAEZUT010000039">
    <property type="protein sequence ID" value="CAB4609736.1"/>
    <property type="molecule type" value="Genomic_DNA"/>
</dbReference>
<dbReference type="EMBL" id="CAEZSY010000037">
    <property type="protein sequence ID" value="CAB4551930.1"/>
    <property type="molecule type" value="Genomic_DNA"/>
</dbReference>